<feature type="transmembrane region" description="Helical" evidence="1">
    <location>
        <begin position="155"/>
        <end position="176"/>
    </location>
</feature>
<keyword evidence="1" id="KW-0812">Transmembrane</keyword>
<name>A8SJ16_9FIRM</name>
<dbReference type="NCBIfam" id="TIGR01167">
    <property type="entry name" value="LPXTG_anchor"/>
    <property type="match status" value="1"/>
</dbReference>
<dbReference type="eggNOG" id="COG4932">
    <property type="taxonomic scope" value="Bacteria"/>
</dbReference>
<proteinExistence type="predicted"/>
<feature type="domain" description="CNA-B" evidence="2">
    <location>
        <begin position="60"/>
        <end position="142"/>
    </location>
</feature>
<dbReference type="Gene3D" id="2.60.40.1140">
    <property type="entry name" value="Collagen-binding surface protein Cna, B-type domain"/>
    <property type="match status" value="2"/>
</dbReference>
<keyword evidence="1" id="KW-0472">Membrane</keyword>
<reference evidence="3 4" key="1">
    <citation type="submission" date="2007-09" db="EMBL/GenBank/DDBJ databases">
        <title>Draft genome sequence of Peptostreptococcus micros (ATCC 33270).</title>
        <authorList>
            <person name="Sudarsanam P."/>
            <person name="Ley R."/>
            <person name="Guruge J."/>
            <person name="Turnbaugh P.J."/>
            <person name="Mahowald M."/>
            <person name="Liep D."/>
            <person name="Gordon J."/>
        </authorList>
    </citation>
    <scope>NUCLEOTIDE SEQUENCE [LARGE SCALE GENOMIC DNA]</scope>
    <source>
        <strain evidence="3 4">ATCC 33270</strain>
    </source>
</reference>
<dbReference type="HOGENOM" id="CLU_025852_2_0_9"/>
<keyword evidence="1" id="KW-1133">Transmembrane helix</keyword>
<dbReference type="CDD" id="cd00222">
    <property type="entry name" value="CollagenBindB"/>
    <property type="match status" value="2"/>
</dbReference>
<dbReference type="AlphaFoldDB" id="A8SJ16"/>
<protein>
    <submittedName>
        <fullName evidence="3">LPXTG-motif cell wall anchor domain protein</fullName>
    </submittedName>
</protein>
<dbReference type="EMBL" id="ABEE02000015">
    <property type="protein sequence ID" value="EDP24574.1"/>
    <property type="molecule type" value="Genomic_DNA"/>
</dbReference>
<evidence type="ECO:0000313" key="4">
    <source>
        <dbReference type="Proteomes" id="UP000003162"/>
    </source>
</evidence>
<organism evidence="3 4">
    <name type="scientific">Parvimonas micra ATCC 33270</name>
    <dbReference type="NCBI Taxonomy" id="411465"/>
    <lineage>
        <taxon>Bacteria</taxon>
        <taxon>Bacillati</taxon>
        <taxon>Bacillota</taxon>
        <taxon>Tissierellia</taxon>
        <taxon>Tissierellales</taxon>
        <taxon>Peptoniphilaceae</taxon>
        <taxon>Parvimonas</taxon>
    </lineage>
</organism>
<feature type="domain" description="CNA-B" evidence="2">
    <location>
        <begin position="2"/>
        <end position="53"/>
    </location>
</feature>
<accession>A8SJ16</accession>
<evidence type="ECO:0000313" key="3">
    <source>
        <dbReference type="EMBL" id="EDP24574.1"/>
    </source>
</evidence>
<dbReference type="Proteomes" id="UP000003162">
    <property type="component" value="Unassembled WGS sequence"/>
</dbReference>
<evidence type="ECO:0000256" key="1">
    <source>
        <dbReference type="SAM" id="Phobius"/>
    </source>
</evidence>
<dbReference type="SUPFAM" id="SSF49478">
    <property type="entry name" value="Cna protein B-type domain"/>
    <property type="match status" value="2"/>
</dbReference>
<sequence>MNEANSWKHTFKDLPVYDDNGKEITYTVKEVAIEGYESKIEGNAKDGFVITNKNLAKTEVPVEKKWIGKAVEEIEVKLLANGKEVQAAKLNEANSWKHTFKDLPVYDDNGKEIEYTVKEVAIEGYESKIEGNAKDGFVITNKEIPKKPKLAKTGIGASASIYSGILAISGGIMLFLKKRNQKKNTSI</sequence>
<dbReference type="InterPro" id="IPR008454">
    <property type="entry name" value="Collagen-bd_Cna-like_B-typ_dom"/>
</dbReference>
<gene>
    <name evidence="3" type="ORF">PEPMIC_00427</name>
</gene>
<dbReference type="Pfam" id="PF05738">
    <property type="entry name" value="Cna_B"/>
    <property type="match status" value="2"/>
</dbReference>
<reference evidence="3 4" key="2">
    <citation type="submission" date="2007-09" db="EMBL/GenBank/DDBJ databases">
        <authorList>
            <person name="Fulton L."/>
            <person name="Clifton S."/>
            <person name="Fulton B."/>
            <person name="Xu J."/>
            <person name="Minx P."/>
            <person name="Pepin K.H."/>
            <person name="Johnson M."/>
            <person name="Thiruvilangam P."/>
            <person name="Bhonagiri V."/>
            <person name="Nash W.E."/>
            <person name="Mardis E.R."/>
            <person name="Wilson R.K."/>
        </authorList>
    </citation>
    <scope>NUCLEOTIDE SEQUENCE [LARGE SCALE GENOMIC DNA]</scope>
    <source>
        <strain evidence="3 4">ATCC 33270</strain>
    </source>
</reference>
<evidence type="ECO:0000259" key="2">
    <source>
        <dbReference type="Pfam" id="PF05738"/>
    </source>
</evidence>
<comment type="caution">
    <text evidence="3">The sequence shown here is derived from an EMBL/GenBank/DDBJ whole genome shotgun (WGS) entry which is preliminary data.</text>
</comment>